<feature type="transmembrane region" description="Helical" evidence="6">
    <location>
        <begin position="258"/>
        <end position="279"/>
    </location>
</feature>
<dbReference type="Pfam" id="PF05461">
    <property type="entry name" value="ApoL"/>
    <property type="match status" value="1"/>
</dbReference>
<dbReference type="InterPro" id="IPR036265">
    <property type="entry name" value="HIT-like_sf"/>
</dbReference>
<reference evidence="8 9" key="1">
    <citation type="submission" date="2023-09" db="EMBL/GenBank/DDBJ databases">
        <authorList>
            <person name="Wang M."/>
        </authorList>
    </citation>
    <scope>NUCLEOTIDE SEQUENCE [LARGE SCALE GENOMIC DNA]</scope>
    <source>
        <strain evidence="8">GT-2023</strain>
        <tissue evidence="8">Liver</tissue>
    </source>
</reference>
<comment type="caution">
    <text evidence="8">The sequence shown here is derived from an EMBL/GenBank/DDBJ whole genome shotgun (WGS) entry which is preliminary data.</text>
</comment>
<dbReference type="EMBL" id="JAYMGO010000006">
    <property type="protein sequence ID" value="KAL1273493.1"/>
    <property type="molecule type" value="Genomic_DNA"/>
</dbReference>
<dbReference type="SUPFAM" id="SSF54197">
    <property type="entry name" value="HIT-like"/>
    <property type="match status" value="1"/>
</dbReference>
<dbReference type="InterPro" id="IPR005849">
    <property type="entry name" value="GalP_Utransf_N"/>
</dbReference>
<dbReference type="PANTHER" id="PTHR14096:SF28">
    <property type="entry name" value="APOLIPOPROTEIN L, 1-RELATED"/>
    <property type="match status" value="1"/>
</dbReference>
<keyword evidence="9" id="KW-1185">Reference proteome</keyword>
<sequence>MLCSEEANTQAHGVKLQPVPKKPGKDSLSRHSCDVTPVHENVGEIQEPVRSESDQSLYVEVLVLPDDHQVKLQPVPKKPGKDSLSRHSCDVTPVHENVGEIQEPVRSESDQSLYVEVLVLPDDHQDGDDCAAKGTCFSSNLTESGGGLRDKSGLWAGWDDLFDAEQQEDQSRLIAQTVHRIRSGVQLYQRVLFDRGTSMMNFITQINCIADELDKKMKKLHIADITGITVAASGTAAILAGIALAPVTSGLWLAVSEIGIYGAVSGVVTSVSVAIGKIVKKTLARRKVEKILQSYQTQMVDVEEGLKFIISGMKHLWRLEPGVGADAADILKLMERLENSDVIDALSRNTRVVQAFVADLDSYFTKDSAQRLKKGSGCSFAARSESKVMCFHPWSDITLPLMQPVEIRKVIDKWADLIVELGAEYTWVQVRVRDRDSARLGSVPVFLISANWINWEMLFSQGVSALINGRQCGALLWPLWTH</sequence>
<dbReference type="Gene3D" id="3.30.428.10">
    <property type="entry name" value="HIT-like"/>
    <property type="match status" value="1"/>
</dbReference>
<dbReference type="PANTHER" id="PTHR14096">
    <property type="entry name" value="APOLIPOPROTEIN L"/>
    <property type="match status" value="1"/>
</dbReference>
<evidence type="ECO:0000256" key="6">
    <source>
        <dbReference type="SAM" id="Phobius"/>
    </source>
</evidence>
<feature type="domain" description="Galactose-1-phosphate uridyl transferase N-terminal" evidence="7">
    <location>
        <begin position="385"/>
        <end position="430"/>
    </location>
</feature>
<proteinExistence type="inferred from homology"/>
<evidence type="ECO:0000259" key="7">
    <source>
        <dbReference type="Pfam" id="PF01087"/>
    </source>
</evidence>
<organism evidence="8 9">
    <name type="scientific">Cirrhinus molitorella</name>
    <name type="common">mud carp</name>
    <dbReference type="NCBI Taxonomy" id="172907"/>
    <lineage>
        <taxon>Eukaryota</taxon>
        <taxon>Metazoa</taxon>
        <taxon>Chordata</taxon>
        <taxon>Craniata</taxon>
        <taxon>Vertebrata</taxon>
        <taxon>Euteleostomi</taxon>
        <taxon>Actinopterygii</taxon>
        <taxon>Neopterygii</taxon>
        <taxon>Teleostei</taxon>
        <taxon>Ostariophysi</taxon>
        <taxon>Cypriniformes</taxon>
        <taxon>Cyprinidae</taxon>
        <taxon>Labeoninae</taxon>
        <taxon>Labeonini</taxon>
        <taxon>Cirrhinus</taxon>
    </lineage>
</organism>
<keyword evidence="6" id="KW-1133">Transmembrane helix</keyword>
<evidence type="ECO:0000256" key="1">
    <source>
        <dbReference type="ARBA" id="ARBA00010090"/>
    </source>
</evidence>
<keyword evidence="3" id="KW-0548">Nucleotidyltransferase</keyword>
<feature type="compositionally biased region" description="Basic and acidic residues" evidence="5">
    <location>
        <begin position="23"/>
        <end position="33"/>
    </location>
</feature>
<evidence type="ECO:0000256" key="2">
    <source>
        <dbReference type="ARBA" id="ARBA00022679"/>
    </source>
</evidence>
<name>A0ABR3N978_9TELE</name>
<feature type="region of interest" description="Disordered" evidence="5">
    <location>
        <begin position="1"/>
        <end position="34"/>
    </location>
</feature>
<dbReference type="Pfam" id="PF01087">
    <property type="entry name" value="GalP_UDP_transf"/>
    <property type="match status" value="1"/>
</dbReference>
<gene>
    <name evidence="8" type="ORF">QQF64_029355</name>
</gene>
<feature type="compositionally biased region" description="Polar residues" evidence="5">
    <location>
        <begin position="1"/>
        <end position="11"/>
    </location>
</feature>
<dbReference type="Proteomes" id="UP001558613">
    <property type="component" value="Unassembled WGS sequence"/>
</dbReference>
<evidence type="ECO:0000256" key="3">
    <source>
        <dbReference type="ARBA" id="ARBA00022695"/>
    </source>
</evidence>
<evidence type="ECO:0000256" key="4">
    <source>
        <dbReference type="ARBA" id="ARBA00023277"/>
    </source>
</evidence>
<accession>A0ABR3N978</accession>
<protein>
    <recommendedName>
        <fullName evidence="7">Galactose-1-phosphate uridyl transferase N-terminal domain-containing protein</fullName>
    </recommendedName>
</protein>
<keyword evidence="6" id="KW-0812">Transmembrane</keyword>
<keyword evidence="2" id="KW-0808">Transferase</keyword>
<feature type="transmembrane region" description="Helical" evidence="6">
    <location>
        <begin position="225"/>
        <end position="246"/>
    </location>
</feature>
<keyword evidence="6" id="KW-0472">Membrane</keyword>
<comment type="similarity">
    <text evidence="1">Belongs to the apolipoprotein L family.</text>
</comment>
<evidence type="ECO:0000313" key="9">
    <source>
        <dbReference type="Proteomes" id="UP001558613"/>
    </source>
</evidence>
<evidence type="ECO:0000256" key="5">
    <source>
        <dbReference type="SAM" id="MobiDB-lite"/>
    </source>
</evidence>
<keyword evidence="4" id="KW-0119">Carbohydrate metabolism</keyword>
<evidence type="ECO:0000313" key="8">
    <source>
        <dbReference type="EMBL" id="KAL1273493.1"/>
    </source>
</evidence>
<dbReference type="InterPro" id="IPR008405">
    <property type="entry name" value="ApoL"/>
</dbReference>